<dbReference type="Proteomes" id="UP001364695">
    <property type="component" value="Unassembled WGS sequence"/>
</dbReference>
<evidence type="ECO:0000313" key="1">
    <source>
        <dbReference type="EMBL" id="MEJ7137398.1"/>
    </source>
</evidence>
<reference evidence="1" key="1">
    <citation type="submission" date="2023-10" db="EMBL/GenBank/DDBJ databases">
        <title>Amphibacter perezi, gen. nov., sp. nov. a novel taxa of the family Comamonadaceae, class Betaproteobacteria isolated from the skin microbiota of Pelophylax perezi from different populations.</title>
        <authorList>
            <person name="Costa S."/>
            <person name="Proenca D.N."/>
            <person name="Lopes I."/>
            <person name="Morais P.V."/>
        </authorList>
    </citation>
    <scope>NUCLEOTIDE SEQUENCE</scope>
    <source>
        <strain evidence="1">SL12-8</strain>
    </source>
</reference>
<proteinExistence type="predicted"/>
<dbReference type="EMBL" id="JAWDIE010000003">
    <property type="protein sequence ID" value="MEJ7137398.1"/>
    <property type="molecule type" value="Genomic_DNA"/>
</dbReference>
<accession>A0ACC6NZH9</accession>
<gene>
    <name evidence="1" type="ORF">RV045_02995</name>
</gene>
<sequence length="379" mass="39414">MTADSHRPVLPRLPQPLRQGCGARLGDTLYVGLGSAGHAWYALDLAADAPAWQRLADFPGVVREQPLALAAHGRIWVLGGAGQPRPGQPTVALDDMYSFDPATGVWQQLPSAPRGLLGAAACVLPSGPLAFFGGVNPDVFRAYTSLLQRVTGQEDAAAALTRQYLSQPCEAYRFPASVLGYDVQHGHWLDLGEGPVAGCAGSALVAQGKGLTLIHGEVKPGLRGTAIWHIHDDGDNLDWHEAPSSGPEGGLGEEGVAGAYAGDVQGTLLLAGGASFPGARARYAAGHRYAHQGLTKTWHDGIFALQGTRWQRVGQLPQGMGYGVSFALGDSLLLVGGEVQGGAATDAVLRLHWDSASGAVRVSPSAHPPPHDSGLITAV</sequence>
<protein>
    <submittedName>
        <fullName evidence="1">YjhT family mutarotase</fullName>
    </submittedName>
</protein>
<organism evidence="1 2">
    <name type="scientific">Amphibiibacter pelophylacis</name>
    <dbReference type="NCBI Taxonomy" id="1799477"/>
    <lineage>
        <taxon>Bacteria</taxon>
        <taxon>Pseudomonadati</taxon>
        <taxon>Pseudomonadota</taxon>
        <taxon>Betaproteobacteria</taxon>
        <taxon>Burkholderiales</taxon>
        <taxon>Sphaerotilaceae</taxon>
        <taxon>Amphibiibacter</taxon>
    </lineage>
</organism>
<name>A0ACC6NZH9_9BURK</name>
<evidence type="ECO:0000313" key="2">
    <source>
        <dbReference type="Proteomes" id="UP001364695"/>
    </source>
</evidence>
<keyword evidence="2" id="KW-1185">Reference proteome</keyword>
<comment type="caution">
    <text evidence="1">The sequence shown here is derived from an EMBL/GenBank/DDBJ whole genome shotgun (WGS) entry which is preliminary data.</text>
</comment>